<dbReference type="HOGENOM" id="CLU_616477_0_0_6"/>
<dbReference type="InterPro" id="IPR000182">
    <property type="entry name" value="GNAT_dom"/>
</dbReference>
<dbReference type="SUPFAM" id="SSF55729">
    <property type="entry name" value="Acyl-CoA N-acyltransferases (Nat)"/>
    <property type="match status" value="1"/>
</dbReference>
<dbReference type="Proteomes" id="UP000032803">
    <property type="component" value="Chromosome I"/>
</dbReference>
<accession>A0A0A8UP81</accession>
<dbReference type="EMBL" id="LN681225">
    <property type="protein sequence ID" value="CEK10645.1"/>
    <property type="molecule type" value="Genomic_DNA"/>
</dbReference>
<evidence type="ECO:0000313" key="3">
    <source>
        <dbReference type="Proteomes" id="UP000032803"/>
    </source>
</evidence>
<dbReference type="KEGG" id="lha:LHA_1605"/>
<protein>
    <recommendedName>
        <fullName evidence="1">N-acetyltransferase domain-containing protein</fullName>
    </recommendedName>
</protein>
<dbReference type="STRING" id="449.LHA_1605"/>
<reference evidence="3" key="1">
    <citation type="submission" date="2014-09" db="EMBL/GenBank/DDBJ databases">
        <authorList>
            <person name="Gomez-Valero L."/>
        </authorList>
    </citation>
    <scope>NUCLEOTIDE SEQUENCE [LARGE SCALE GENOMIC DNA]</scope>
    <source>
        <strain evidence="3">ATCC35250</strain>
    </source>
</reference>
<keyword evidence="3" id="KW-1185">Reference proteome</keyword>
<dbReference type="Gene3D" id="3.40.630.30">
    <property type="match status" value="1"/>
</dbReference>
<evidence type="ECO:0000259" key="1">
    <source>
        <dbReference type="PROSITE" id="PS51186"/>
    </source>
</evidence>
<gene>
    <name evidence="2" type="ORF">LHA_1605</name>
</gene>
<sequence length="444" mass="51433">MPFPHIRKAEPNDYEAIWKIWMQEHVIQWMSFTKQTQEEFRAHYAHMTRTSDIYVLIDKINDEEKIVGVRRIKFGKNENRHIAEYCSMGIDKDYQGKGYAKFFYQEFEKIVRLAGIKRIQLTQSGGNLAAFHIADKEFSEEAVFPDWLQRHNDKGNFYLIERYIYRFLDDELAKIASKLPSLSYEEIIPSLQSTDNSAITVKRVSNQYIAYFKESPLLTLDVEPDNSVIQHIAFMSIQLHMPDHQSEATQALQKILTDILHENRVKKVELFTAEPAVAELCRNAGFFVRGEKRASYYDDRKGYKNELGVEYSFFNITDAQSLITAKITNEEKRERIASALSSCSARISELIKNTTCDALGARYLENLIYQMVRDGLGPNKVFSLADKRWLPLLKGVPSILQRDLNRLLNRLQDTGIVFFKSKAEEDTSINPMNKTNTFDDNTTP</sequence>
<name>A0A0A8UP81_LEGHA</name>
<dbReference type="GO" id="GO:0016747">
    <property type="term" value="F:acyltransferase activity, transferring groups other than amino-acyl groups"/>
    <property type="evidence" value="ECO:0007669"/>
    <property type="project" value="InterPro"/>
</dbReference>
<dbReference type="RefSeq" id="WP_045105987.1">
    <property type="nucleotide sequence ID" value="NZ_LN681225.1"/>
</dbReference>
<dbReference type="AlphaFoldDB" id="A0A0A8UP81"/>
<organism evidence="2 3">
    <name type="scientific">Legionella hackeliae</name>
    <dbReference type="NCBI Taxonomy" id="449"/>
    <lineage>
        <taxon>Bacteria</taxon>
        <taxon>Pseudomonadati</taxon>
        <taxon>Pseudomonadota</taxon>
        <taxon>Gammaproteobacteria</taxon>
        <taxon>Legionellales</taxon>
        <taxon>Legionellaceae</taxon>
        <taxon>Legionella</taxon>
    </lineage>
</organism>
<dbReference type="PATRIC" id="fig|449.7.peg.825"/>
<dbReference type="CDD" id="cd04301">
    <property type="entry name" value="NAT_SF"/>
    <property type="match status" value="1"/>
</dbReference>
<dbReference type="PROSITE" id="PS51186">
    <property type="entry name" value="GNAT"/>
    <property type="match status" value="1"/>
</dbReference>
<dbReference type="InterPro" id="IPR016181">
    <property type="entry name" value="Acyl_CoA_acyltransferase"/>
</dbReference>
<evidence type="ECO:0000313" key="2">
    <source>
        <dbReference type="EMBL" id="CEK10645.1"/>
    </source>
</evidence>
<dbReference type="Pfam" id="PF00583">
    <property type="entry name" value="Acetyltransf_1"/>
    <property type="match status" value="1"/>
</dbReference>
<proteinExistence type="predicted"/>
<feature type="domain" description="N-acetyltransferase" evidence="1">
    <location>
        <begin position="4"/>
        <end position="165"/>
    </location>
</feature>
<dbReference type="OrthoDB" id="5649654at2"/>